<dbReference type="PANTHER" id="PTHR30346">
    <property type="entry name" value="TRANSCRIPTIONAL DUAL REGULATOR HCAR-RELATED"/>
    <property type="match status" value="1"/>
</dbReference>
<feature type="region of interest" description="Disordered" evidence="6">
    <location>
        <begin position="199"/>
        <end position="248"/>
    </location>
</feature>
<dbReference type="PANTHER" id="PTHR30346:SF0">
    <property type="entry name" value="HCA OPERON TRANSCRIPTIONAL ACTIVATOR HCAR"/>
    <property type="match status" value="1"/>
</dbReference>
<evidence type="ECO:0000313" key="9">
    <source>
        <dbReference type="Proteomes" id="UP000035009"/>
    </source>
</evidence>
<dbReference type="STRING" id="410332.SAMN04488550_4289"/>
<dbReference type="SUPFAM" id="SSF53850">
    <property type="entry name" value="Periplasmic binding protein-like II"/>
    <property type="match status" value="1"/>
</dbReference>
<keyword evidence="4" id="KW-0010">Activator</keyword>
<keyword evidence="2" id="KW-0805">Transcription regulation</keyword>
<feature type="domain" description="LysR substrate-binding" evidence="7">
    <location>
        <begin position="22"/>
        <end position="197"/>
    </location>
</feature>
<accession>M3VEK6</accession>
<dbReference type="Pfam" id="PF03466">
    <property type="entry name" value="LysR_substrate"/>
    <property type="match status" value="1"/>
</dbReference>
<dbReference type="Proteomes" id="UP000035009">
    <property type="component" value="Unassembled WGS sequence"/>
</dbReference>
<organism evidence="8 9">
    <name type="scientific">Gordonia malaquae NBRC 108250</name>
    <dbReference type="NCBI Taxonomy" id="1223542"/>
    <lineage>
        <taxon>Bacteria</taxon>
        <taxon>Bacillati</taxon>
        <taxon>Actinomycetota</taxon>
        <taxon>Actinomycetes</taxon>
        <taxon>Mycobacteriales</taxon>
        <taxon>Gordoniaceae</taxon>
        <taxon>Gordonia</taxon>
    </lineage>
</organism>
<evidence type="ECO:0000256" key="4">
    <source>
        <dbReference type="ARBA" id="ARBA00023159"/>
    </source>
</evidence>
<keyword evidence="5" id="KW-0804">Transcription</keyword>
<dbReference type="AlphaFoldDB" id="M3VEK6"/>
<dbReference type="eggNOG" id="COG0583">
    <property type="taxonomic scope" value="Bacteria"/>
</dbReference>
<dbReference type="EMBL" id="BAOP01000008">
    <property type="protein sequence ID" value="GAC79349.1"/>
    <property type="molecule type" value="Genomic_DNA"/>
</dbReference>
<keyword evidence="3" id="KW-0238">DNA-binding</keyword>
<feature type="compositionally biased region" description="Basic residues" evidence="6">
    <location>
        <begin position="239"/>
        <end position="248"/>
    </location>
</feature>
<dbReference type="GO" id="GO:0003677">
    <property type="term" value="F:DNA binding"/>
    <property type="evidence" value="ECO:0007669"/>
    <property type="project" value="UniProtKB-KW"/>
</dbReference>
<evidence type="ECO:0000259" key="7">
    <source>
        <dbReference type="Pfam" id="PF03466"/>
    </source>
</evidence>
<reference evidence="8 9" key="1">
    <citation type="submission" date="2013-02" db="EMBL/GenBank/DDBJ databases">
        <title>Whole genome shotgun sequence of Gordonia malaquae NBRC 108250.</title>
        <authorList>
            <person name="Yoshida I."/>
            <person name="Hosoyama A."/>
            <person name="Tsuchikane K."/>
            <person name="Ando Y."/>
            <person name="Baba S."/>
            <person name="Ohji S."/>
            <person name="Hamada M."/>
            <person name="Tamura T."/>
            <person name="Yamazoe A."/>
            <person name="Yamazaki S."/>
            <person name="Fujita N."/>
        </authorList>
    </citation>
    <scope>NUCLEOTIDE SEQUENCE [LARGE SCALE GENOMIC DNA]</scope>
    <source>
        <strain evidence="8 9">NBRC 108250</strain>
    </source>
</reference>
<dbReference type="GO" id="GO:0032993">
    <property type="term" value="C:protein-DNA complex"/>
    <property type="evidence" value="ECO:0007669"/>
    <property type="project" value="TreeGrafter"/>
</dbReference>
<dbReference type="OrthoDB" id="3388207at2"/>
<evidence type="ECO:0000313" key="8">
    <source>
        <dbReference type="EMBL" id="GAC79349.1"/>
    </source>
</evidence>
<evidence type="ECO:0000256" key="5">
    <source>
        <dbReference type="ARBA" id="ARBA00023163"/>
    </source>
</evidence>
<proteinExistence type="inferred from homology"/>
<dbReference type="Gene3D" id="3.40.190.10">
    <property type="entry name" value="Periplasmic binding protein-like II"/>
    <property type="match status" value="2"/>
</dbReference>
<evidence type="ECO:0000256" key="6">
    <source>
        <dbReference type="SAM" id="MobiDB-lite"/>
    </source>
</evidence>
<sequence>MTSPETPRRFTLGYVPGVTPAKWVRIWKERLPQVPLDLVALDVADTAGAVASDDADVTITRLPDALAHGDPGPHHTISLYEETTVVVLPRDHGLTAGDELTFADVADEPFLWPLDEPLVVPDRPGAAVEHRPDTVADAIELVAAGIGLLLVPQSLARLHHRKDLVYRPVTDAPTSTVGLLWSAPTSELCDEFIGIVRGRKATSSRGGSEPAPKRSAKEKAAAKRANREAAGKIPGKGKSAGRRRRPSR</sequence>
<dbReference type="InterPro" id="IPR005119">
    <property type="entry name" value="LysR_subst-bd"/>
</dbReference>
<name>M3VEK6_GORML</name>
<gene>
    <name evidence="8" type="ORF">GM1_008_01110</name>
</gene>
<comment type="similarity">
    <text evidence="1">Belongs to the LysR transcriptional regulatory family.</text>
</comment>
<evidence type="ECO:0000256" key="1">
    <source>
        <dbReference type="ARBA" id="ARBA00009437"/>
    </source>
</evidence>
<dbReference type="RefSeq" id="WP_008377709.1">
    <property type="nucleotide sequence ID" value="NZ_BAOP01000008.1"/>
</dbReference>
<evidence type="ECO:0000256" key="3">
    <source>
        <dbReference type="ARBA" id="ARBA00023125"/>
    </source>
</evidence>
<protein>
    <recommendedName>
        <fullName evidence="7">LysR substrate-binding domain-containing protein</fullName>
    </recommendedName>
</protein>
<dbReference type="GO" id="GO:0003700">
    <property type="term" value="F:DNA-binding transcription factor activity"/>
    <property type="evidence" value="ECO:0007669"/>
    <property type="project" value="TreeGrafter"/>
</dbReference>
<comment type="caution">
    <text evidence="8">The sequence shown here is derived from an EMBL/GenBank/DDBJ whole genome shotgun (WGS) entry which is preliminary data.</text>
</comment>
<keyword evidence="9" id="KW-1185">Reference proteome</keyword>
<feature type="compositionally biased region" description="Basic and acidic residues" evidence="6">
    <location>
        <begin position="211"/>
        <end position="230"/>
    </location>
</feature>
<evidence type="ECO:0000256" key="2">
    <source>
        <dbReference type="ARBA" id="ARBA00023015"/>
    </source>
</evidence>